<reference evidence="10 11" key="1">
    <citation type="submission" date="2019-02" db="EMBL/GenBank/DDBJ databases">
        <title>Deep-cultivation of Planctomycetes and their phenomic and genomic characterization uncovers novel biology.</title>
        <authorList>
            <person name="Wiegand S."/>
            <person name="Jogler M."/>
            <person name="Boedeker C."/>
            <person name="Pinto D."/>
            <person name="Vollmers J."/>
            <person name="Rivas-Marin E."/>
            <person name="Kohn T."/>
            <person name="Peeters S.H."/>
            <person name="Heuer A."/>
            <person name="Rast P."/>
            <person name="Oberbeckmann S."/>
            <person name="Bunk B."/>
            <person name="Jeske O."/>
            <person name="Meyerdierks A."/>
            <person name="Storesund J.E."/>
            <person name="Kallscheuer N."/>
            <person name="Luecker S."/>
            <person name="Lage O.M."/>
            <person name="Pohl T."/>
            <person name="Merkel B.J."/>
            <person name="Hornburger P."/>
            <person name="Mueller R.-W."/>
            <person name="Bruemmer F."/>
            <person name="Labrenz M."/>
            <person name="Spormann A.M."/>
            <person name="Op den Camp H."/>
            <person name="Overmann J."/>
            <person name="Amann R."/>
            <person name="Jetten M.S.M."/>
            <person name="Mascher T."/>
            <person name="Medema M.H."/>
            <person name="Devos D.P."/>
            <person name="Kaster A.-K."/>
            <person name="Ovreas L."/>
            <person name="Rohde M."/>
            <person name="Galperin M.Y."/>
            <person name="Jogler C."/>
        </authorList>
    </citation>
    <scope>NUCLEOTIDE SEQUENCE [LARGE SCALE GENOMIC DNA]</scope>
    <source>
        <strain evidence="10 11">Pla110</strain>
    </source>
</reference>
<feature type="transmembrane region" description="Helical" evidence="7">
    <location>
        <begin position="46"/>
        <end position="65"/>
    </location>
</feature>
<dbReference type="KEGG" id="plon:Pla110_01630"/>
<dbReference type="InterPro" id="IPR027469">
    <property type="entry name" value="Cation_efflux_TMD_sf"/>
</dbReference>
<dbReference type="NCBIfam" id="TIGR01297">
    <property type="entry name" value="CDF"/>
    <property type="match status" value="1"/>
</dbReference>
<feature type="transmembrane region" description="Helical" evidence="7">
    <location>
        <begin position="85"/>
        <end position="105"/>
    </location>
</feature>
<keyword evidence="3" id="KW-0813">Transport</keyword>
<dbReference type="InterPro" id="IPR027470">
    <property type="entry name" value="Cation_efflux_CTD"/>
</dbReference>
<dbReference type="GO" id="GO:0008324">
    <property type="term" value="F:monoatomic cation transmembrane transporter activity"/>
    <property type="evidence" value="ECO:0007669"/>
    <property type="project" value="InterPro"/>
</dbReference>
<keyword evidence="5 7" id="KW-1133">Transmembrane helix</keyword>
<accession>A0A518CGW0</accession>
<dbReference type="PANTHER" id="PTHR43840">
    <property type="entry name" value="MITOCHONDRIAL METAL TRANSPORTER 1-RELATED"/>
    <property type="match status" value="1"/>
</dbReference>
<dbReference type="InterPro" id="IPR002524">
    <property type="entry name" value="Cation_efflux"/>
</dbReference>
<feature type="transmembrane region" description="Helical" evidence="7">
    <location>
        <begin position="12"/>
        <end position="40"/>
    </location>
</feature>
<dbReference type="Gene3D" id="1.20.1510.10">
    <property type="entry name" value="Cation efflux protein transmembrane domain"/>
    <property type="match status" value="1"/>
</dbReference>
<dbReference type="InterPro" id="IPR058533">
    <property type="entry name" value="Cation_efflux_TM"/>
</dbReference>
<keyword evidence="6 7" id="KW-0472">Membrane</keyword>
<feature type="domain" description="Cation efflux protein cytoplasmic" evidence="9">
    <location>
        <begin position="217"/>
        <end position="293"/>
    </location>
</feature>
<dbReference type="SUPFAM" id="SSF161111">
    <property type="entry name" value="Cation efflux protein transmembrane domain-like"/>
    <property type="match status" value="1"/>
</dbReference>
<evidence type="ECO:0000256" key="1">
    <source>
        <dbReference type="ARBA" id="ARBA00004141"/>
    </source>
</evidence>
<dbReference type="SUPFAM" id="SSF160240">
    <property type="entry name" value="Cation efflux protein cytoplasmic domain-like"/>
    <property type="match status" value="1"/>
</dbReference>
<evidence type="ECO:0000259" key="8">
    <source>
        <dbReference type="Pfam" id="PF01545"/>
    </source>
</evidence>
<dbReference type="RefSeq" id="WP_144992233.1">
    <property type="nucleotide sequence ID" value="NZ_CP036281.1"/>
</dbReference>
<keyword evidence="4 7" id="KW-0812">Transmembrane</keyword>
<evidence type="ECO:0000256" key="4">
    <source>
        <dbReference type="ARBA" id="ARBA00022692"/>
    </source>
</evidence>
<dbReference type="InterPro" id="IPR036837">
    <property type="entry name" value="Cation_efflux_CTD_sf"/>
</dbReference>
<comment type="similarity">
    <text evidence="2">Belongs to the cation diffusion facilitator (CDF) transporter (TC 2.A.4) family.</text>
</comment>
<protein>
    <submittedName>
        <fullName evidence="10">Putative cation efflux system protein</fullName>
    </submittedName>
</protein>
<feature type="domain" description="Cation efflux protein transmembrane" evidence="8">
    <location>
        <begin position="18"/>
        <end position="211"/>
    </location>
</feature>
<dbReference type="Proteomes" id="UP000317178">
    <property type="component" value="Chromosome"/>
</dbReference>
<dbReference type="Pfam" id="PF01545">
    <property type="entry name" value="Cation_efflux"/>
    <property type="match status" value="1"/>
</dbReference>
<dbReference type="GO" id="GO:0016020">
    <property type="term" value="C:membrane"/>
    <property type="evidence" value="ECO:0007669"/>
    <property type="project" value="UniProtKB-SubCell"/>
</dbReference>
<dbReference type="Gene3D" id="3.30.70.1350">
    <property type="entry name" value="Cation efflux protein, cytoplasmic domain"/>
    <property type="match status" value="1"/>
</dbReference>
<dbReference type="Pfam" id="PF16916">
    <property type="entry name" value="ZT_dimer"/>
    <property type="match status" value="1"/>
</dbReference>
<proteinExistence type="inferred from homology"/>
<gene>
    <name evidence="10" type="ORF">Pla110_01630</name>
</gene>
<evidence type="ECO:0000256" key="5">
    <source>
        <dbReference type="ARBA" id="ARBA00022989"/>
    </source>
</evidence>
<evidence type="ECO:0000313" key="10">
    <source>
        <dbReference type="EMBL" id="QDU78459.1"/>
    </source>
</evidence>
<dbReference type="OrthoDB" id="9806522at2"/>
<evidence type="ECO:0000259" key="9">
    <source>
        <dbReference type="Pfam" id="PF16916"/>
    </source>
</evidence>
<dbReference type="FunFam" id="1.20.1510.10:FF:000006">
    <property type="entry name" value="Divalent cation efflux transporter"/>
    <property type="match status" value="1"/>
</dbReference>
<dbReference type="AlphaFoldDB" id="A0A518CGW0"/>
<organism evidence="10 11">
    <name type="scientific">Polystyrenella longa</name>
    <dbReference type="NCBI Taxonomy" id="2528007"/>
    <lineage>
        <taxon>Bacteria</taxon>
        <taxon>Pseudomonadati</taxon>
        <taxon>Planctomycetota</taxon>
        <taxon>Planctomycetia</taxon>
        <taxon>Planctomycetales</taxon>
        <taxon>Planctomycetaceae</taxon>
        <taxon>Polystyrenella</taxon>
    </lineage>
</organism>
<evidence type="ECO:0000256" key="3">
    <source>
        <dbReference type="ARBA" id="ARBA00022448"/>
    </source>
</evidence>
<sequence>MSNRRSDLYREAIRASVFGLIVNVLLGIVKLISGIVGGSYALISDAVNSIGDSLTSLVVTFALFFSQRPADREHPYGHTRAEAIAASNVALVIILSAFYVAWGAIQRFSEPHEIPPVWTLWVAGLNVFIKEGLYRYKLKVGQKTGSTAILANAWDHRSDALCSLAVFAGLSIIRWGGPAYLWIDECAAILVSLVILWNGFHLFQKSASELMDVQADDGFIEQIKQRAEEVEGVQEVETLWVRKSGLEFFVDIHIEVDARLTVAEGHLIGHQVKDRLLQDFSSLRDVLVHLEPHPHERH</sequence>
<evidence type="ECO:0000256" key="7">
    <source>
        <dbReference type="SAM" id="Phobius"/>
    </source>
</evidence>
<dbReference type="PANTHER" id="PTHR43840:SF15">
    <property type="entry name" value="MITOCHONDRIAL METAL TRANSPORTER 1-RELATED"/>
    <property type="match status" value="1"/>
</dbReference>
<dbReference type="InterPro" id="IPR050291">
    <property type="entry name" value="CDF_Transporter"/>
</dbReference>
<evidence type="ECO:0000256" key="6">
    <source>
        <dbReference type="ARBA" id="ARBA00023136"/>
    </source>
</evidence>
<comment type="subcellular location">
    <subcellularLocation>
        <location evidence="1">Membrane</location>
        <topology evidence="1">Multi-pass membrane protein</topology>
    </subcellularLocation>
</comment>
<evidence type="ECO:0000313" key="11">
    <source>
        <dbReference type="Proteomes" id="UP000317178"/>
    </source>
</evidence>
<name>A0A518CGW0_9PLAN</name>
<keyword evidence="11" id="KW-1185">Reference proteome</keyword>
<evidence type="ECO:0000256" key="2">
    <source>
        <dbReference type="ARBA" id="ARBA00008114"/>
    </source>
</evidence>
<dbReference type="EMBL" id="CP036281">
    <property type="protein sequence ID" value="QDU78459.1"/>
    <property type="molecule type" value="Genomic_DNA"/>
</dbReference>